<dbReference type="Gene3D" id="3.40.50.1820">
    <property type="entry name" value="alpha/beta hydrolase"/>
    <property type="match status" value="1"/>
</dbReference>
<comment type="caution">
    <text evidence="8">The sequence shown here is derived from an EMBL/GenBank/DDBJ whole genome shotgun (WGS) entry which is preliminary data.</text>
</comment>
<sequence length="254" mass="28958">VFVHSIATGEGESGDVESTYFGNVNEQVLKVCEELQGIPELQGGFNAVGFSQGSQFLRAVVEYCQHKGPKMHVLVTMGGQHEGISNVPGCANEHDNWCWLMQEIMEHGAYTTWASEHVVQAQYVKDPQDLHGYMKYNPFLPVINNEHADKNPQYRTNLASLEKLVLLRFEYDSVVIPRESSWFSFFNGTDLIPMRDLDIYKEDWIGLKQLDERGAIDIGDVPGDHMEFTMEWFMEHVVEKYLLSPMEEPHISAV</sequence>
<name>A0A8S1J796_9CHLO</name>
<evidence type="ECO:0000256" key="7">
    <source>
        <dbReference type="ARBA" id="ARBA00031934"/>
    </source>
</evidence>
<evidence type="ECO:0000256" key="5">
    <source>
        <dbReference type="ARBA" id="ARBA00023157"/>
    </source>
</evidence>
<evidence type="ECO:0000256" key="6">
    <source>
        <dbReference type="ARBA" id="ARBA00023180"/>
    </source>
</evidence>
<dbReference type="Proteomes" id="UP000708148">
    <property type="component" value="Unassembled WGS sequence"/>
</dbReference>
<keyword evidence="4" id="KW-0378">Hydrolase</keyword>
<keyword evidence="5" id="KW-1015">Disulfide bond</keyword>
<protein>
    <recommendedName>
        <fullName evidence="2">Palmitoyl-protein thioesterase 1</fullName>
        <ecNumber evidence="1">3.1.2.22</ecNumber>
    </recommendedName>
    <alternativeName>
        <fullName evidence="7">Palmitoyl-protein hydrolase 1</fullName>
    </alternativeName>
</protein>
<dbReference type="Pfam" id="PF02089">
    <property type="entry name" value="Palm_thioest"/>
    <property type="match status" value="1"/>
</dbReference>
<reference evidence="8" key="1">
    <citation type="submission" date="2020-12" db="EMBL/GenBank/DDBJ databases">
        <authorList>
            <person name="Iha C."/>
        </authorList>
    </citation>
    <scope>NUCLEOTIDE SEQUENCE</scope>
</reference>
<dbReference type="AlphaFoldDB" id="A0A8S1J796"/>
<dbReference type="PANTHER" id="PTHR11247:SF8">
    <property type="entry name" value="PALMITOYL-PROTEIN THIOESTERASE 1"/>
    <property type="match status" value="1"/>
</dbReference>
<dbReference type="PRINTS" id="PR00414">
    <property type="entry name" value="PPTHIESTRASE"/>
</dbReference>
<evidence type="ECO:0000256" key="4">
    <source>
        <dbReference type="ARBA" id="ARBA00022801"/>
    </source>
</evidence>
<evidence type="ECO:0000256" key="3">
    <source>
        <dbReference type="ARBA" id="ARBA00022729"/>
    </source>
</evidence>
<evidence type="ECO:0000256" key="1">
    <source>
        <dbReference type="ARBA" id="ARBA00012423"/>
    </source>
</evidence>
<dbReference type="OrthoDB" id="10263094at2759"/>
<organism evidence="8 9">
    <name type="scientific">Ostreobium quekettii</name>
    <dbReference type="NCBI Taxonomy" id="121088"/>
    <lineage>
        <taxon>Eukaryota</taxon>
        <taxon>Viridiplantae</taxon>
        <taxon>Chlorophyta</taxon>
        <taxon>core chlorophytes</taxon>
        <taxon>Ulvophyceae</taxon>
        <taxon>TCBD clade</taxon>
        <taxon>Bryopsidales</taxon>
        <taxon>Ostreobineae</taxon>
        <taxon>Ostreobiaceae</taxon>
        <taxon>Ostreobium</taxon>
    </lineage>
</organism>
<gene>
    <name evidence="8" type="ORF">OSTQU699_LOCUS8419</name>
</gene>
<dbReference type="InterPro" id="IPR029058">
    <property type="entry name" value="AB_hydrolase_fold"/>
</dbReference>
<feature type="non-terminal residue" evidence="8">
    <location>
        <position position="1"/>
    </location>
</feature>
<dbReference type="SUPFAM" id="SSF53474">
    <property type="entry name" value="alpha/beta-Hydrolases"/>
    <property type="match status" value="1"/>
</dbReference>
<keyword evidence="3" id="KW-0732">Signal</keyword>
<dbReference type="EMBL" id="CAJHUC010002054">
    <property type="protein sequence ID" value="CAD7703062.1"/>
    <property type="molecule type" value="Genomic_DNA"/>
</dbReference>
<dbReference type="GO" id="GO:0008474">
    <property type="term" value="F:palmitoyl-(protein) hydrolase activity"/>
    <property type="evidence" value="ECO:0007669"/>
    <property type="project" value="UniProtKB-EC"/>
</dbReference>
<dbReference type="InterPro" id="IPR002472">
    <property type="entry name" value="Palm_thioest"/>
</dbReference>
<evidence type="ECO:0000256" key="2">
    <source>
        <dbReference type="ARBA" id="ARBA00014212"/>
    </source>
</evidence>
<proteinExistence type="predicted"/>
<dbReference type="EC" id="3.1.2.22" evidence="1"/>
<evidence type="ECO:0000313" key="8">
    <source>
        <dbReference type="EMBL" id="CAD7703062.1"/>
    </source>
</evidence>
<dbReference type="PANTHER" id="PTHR11247">
    <property type="entry name" value="PALMITOYL-PROTEIN THIOESTERASE/DOLICHYLDIPHOSPHATASE 1"/>
    <property type="match status" value="1"/>
</dbReference>
<keyword evidence="9" id="KW-1185">Reference proteome</keyword>
<keyword evidence="6" id="KW-0325">Glycoprotein</keyword>
<accession>A0A8S1J796</accession>
<evidence type="ECO:0000313" key="9">
    <source>
        <dbReference type="Proteomes" id="UP000708148"/>
    </source>
</evidence>